<dbReference type="RefSeq" id="YP_009152928.1">
    <property type="nucleotide sequence ID" value="NC_027395.1"/>
</dbReference>
<sequence>MNLEKRQALRRLEAKYLMLRCKINRHERFVEAAQTKNFESSVEMFKTQLSFYRKEQEQVWDEIRSFY</sequence>
<protein>
    <submittedName>
        <fullName evidence="1">Uncharacterized protein</fullName>
    </submittedName>
</protein>
<organism evidence="1 2">
    <name type="scientific">Escherichia phage vB_EcoP_SU10</name>
    <dbReference type="NCBI Taxonomy" id="1519788"/>
    <lineage>
        <taxon>Viruses</taxon>
        <taxon>Duplodnaviria</taxon>
        <taxon>Heunggongvirae</taxon>
        <taxon>Uroviricota</taxon>
        <taxon>Caudoviricetes</taxon>
        <taxon>Mktvariviridae</taxon>
        <taxon>Gordonclarkvirinae</taxon>
        <taxon>Kuravirus</taxon>
        <taxon>Kuravirus CHD5UKE1</taxon>
        <taxon>Kuravirus SU10</taxon>
    </lineage>
</organism>
<dbReference type="EMBL" id="KM044272">
    <property type="protein sequence ID" value="AIF71829.1"/>
    <property type="molecule type" value="Genomic_DNA"/>
</dbReference>
<dbReference type="GeneID" id="24725278"/>
<proteinExistence type="predicted"/>
<gene>
    <name evidence="1" type="ORF">SU10_077</name>
</gene>
<dbReference type="KEGG" id="vg:24725278"/>
<keyword evidence="2" id="KW-1185">Reference proteome</keyword>
<reference evidence="1 2" key="1">
    <citation type="journal article" date="2014" name="PLoS ONE">
        <title>Genomic, Proteomic, Morphological, and Phylogenetic Analyses of vB_EcoP_SU10, a Podoviridae Phage with C3 Morphology.</title>
        <authorList>
            <person name="Mirzaei M.K."/>
            <person name="Eriksson H."/>
            <person name="Kasuga K."/>
            <person name="Haggard-Ljungquist E."/>
            <person name="Nilsson A.S."/>
        </authorList>
    </citation>
    <scope>NUCLEOTIDE SEQUENCE [LARGE SCALE GENOMIC DNA]</scope>
</reference>
<dbReference type="OrthoDB" id="23121at10239"/>
<evidence type="ECO:0000313" key="1">
    <source>
        <dbReference type="EMBL" id="AIF71829.1"/>
    </source>
</evidence>
<evidence type="ECO:0000313" key="2">
    <source>
        <dbReference type="Proteomes" id="UP000031602"/>
    </source>
</evidence>
<accession>A0A0B4N274</accession>
<dbReference type="Proteomes" id="UP000031602">
    <property type="component" value="Segment"/>
</dbReference>
<name>A0A0B4N274_9CAUD</name>